<proteinExistence type="inferred from homology"/>
<dbReference type="PANTHER" id="PTHR43199">
    <property type="entry name" value="GLUTATHIONE HYDROLASE"/>
    <property type="match status" value="1"/>
</dbReference>
<dbReference type="InterPro" id="IPR029055">
    <property type="entry name" value="Ntn_hydrolases_N"/>
</dbReference>
<keyword evidence="4 11" id="KW-0808">Transferase</keyword>
<accession>A0A520N340</accession>
<evidence type="ECO:0000256" key="5">
    <source>
        <dbReference type="ARBA" id="ARBA00022801"/>
    </source>
</evidence>
<dbReference type="GO" id="GO:0036374">
    <property type="term" value="F:glutathione hydrolase activity"/>
    <property type="evidence" value="ECO:0007669"/>
    <property type="project" value="UniProtKB-UniRule"/>
</dbReference>
<evidence type="ECO:0000256" key="11">
    <source>
        <dbReference type="RuleBase" id="RU368036"/>
    </source>
</evidence>
<evidence type="ECO:0000256" key="1">
    <source>
        <dbReference type="ARBA" id="ARBA00001049"/>
    </source>
</evidence>
<evidence type="ECO:0000313" key="14">
    <source>
        <dbReference type="Proteomes" id="UP000318710"/>
    </source>
</evidence>
<evidence type="ECO:0000313" key="13">
    <source>
        <dbReference type="EMBL" id="RZO27898.1"/>
    </source>
</evidence>
<dbReference type="PANTHER" id="PTHR43199:SF1">
    <property type="entry name" value="GLUTATHIONE HYDROLASE PROENZYME"/>
    <property type="match status" value="1"/>
</dbReference>
<dbReference type="AlphaFoldDB" id="A0A520N340"/>
<reference evidence="13 14" key="1">
    <citation type="submission" date="2019-02" db="EMBL/GenBank/DDBJ databases">
        <title>Prokaryotic population dynamics and viral predation in marine succession experiment using metagenomics: the confinement effect.</title>
        <authorList>
            <person name="Haro-Moreno J.M."/>
            <person name="Rodriguez-Valera F."/>
            <person name="Lopez-Perez M."/>
        </authorList>
    </citation>
    <scope>NUCLEOTIDE SEQUENCE [LARGE SCALE GENOMIC DNA]</scope>
    <source>
        <strain evidence="13">MED-G160</strain>
    </source>
</reference>
<keyword evidence="12" id="KW-0472">Membrane</keyword>
<keyword evidence="7 11" id="KW-0012">Acyltransferase</keyword>
<gene>
    <name evidence="13" type="primary">ggt</name>
    <name evidence="13" type="ORF">EVA93_02085</name>
</gene>
<evidence type="ECO:0000256" key="9">
    <source>
        <dbReference type="PIRSR" id="PIRSR600101-1"/>
    </source>
</evidence>
<evidence type="ECO:0000256" key="4">
    <source>
        <dbReference type="ARBA" id="ARBA00022679"/>
    </source>
</evidence>
<dbReference type="NCBIfam" id="TIGR00066">
    <property type="entry name" value="g_glut_trans"/>
    <property type="match status" value="1"/>
</dbReference>
<comment type="subunit">
    <text evidence="11">This enzyme consists of two polypeptide chains, which are synthesized in precursor form from a single polypeptide.</text>
</comment>
<dbReference type="Gene3D" id="3.60.20.40">
    <property type="match status" value="1"/>
</dbReference>
<dbReference type="PRINTS" id="PR01210">
    <property type="entry name" value="GGTRANSPTASE"/>
</dbReference>
<comment type="pathway">
    <text evidence="11">Sulfur metabolism; glutathione metabolism.</text>
</comment>
<keyword evidence="12" id="KW-0812">Transmembrane</keyword>
<name>A0A520N340_9GAMM</name>
<feature type="binding site" evidence="10">
    <location>
        <begin position="421"/>
        <end position="423"/>
    </location>
    <ligand>
        <name>L-glutamate</name>
        <dbReference type="ChEBI" id="CHEBI:29985"/>
    </ligand>
</feature>
<dbReference type="InterPro" id="IPR043138">
    <property type="entry name" value="GGT_lsub"/>
</dbReference>
<comment type="similarity">
    <text evidence="3 11">Belongs to the gamma-glutamyltransferase family.</text>
</comment>
<dbReference type="EMBL" id="SHBF01000008">
    <property type="protein sequence ID" value="RZO27898.1"/>
    <property type="molecule type" value="Genomic_DNA"/>
</dbReference>
<keyword evidence="6 11" id="KW-0865">Zymogen</keyword>
<comment type="catalytic activity">
    <reaction evidence="1 11">
        <text>an S-substituted glutathione + H2O = an S-substituted L-cysteinylglycine + L-glutamate</text>
        <dbReference type="Rhea" id="RHEA:59468"/>
        <dbReference type="ChEBI" id="CHEBI:15377"/>
        <dbReference type="ChEBI" id="CHEBI:29985"/>
        <dbReference type="ChEBI" id="CHEBI:90779"/>
        <dbReference type="ChEBI" id="CHEBI:143103"/>
        <dbReference type="EC" id="3.4.19.13"/>
    </reaction>
</comment>
<protein>
    <recommendedName>
        <fullName evidence="11">Glutathione hydrolase proenzyme</fullName>
        <ecNumber evidence="11">2.3.2.2</ecNumber>
        <ecNumber evidence="11">3.4.19.13</ecNumber>
    </recommendedName>
    <component>
        <recommendedName>
            <fullName evidence="11">Glutathione hydrolase large chain</fullName>
        </recommendedName>
    </component>
    <component>
        <recommendedName>
            <fullName evidence="11">Glutathione hydrolase small chain</fullName>
        </recommendedName>
    </component>
</protein>
<dbReference type="EC" id="2.3.2.2" evidence="11"/>
<dbReference type="GO" id="GO:0006750">
    <property type="term" value="P:glutathione biosynthetic process"/>
    <property type="evidence" value="ECO:0007669"/>
    <property type="project" value="UniProtKB-KW"/>
</dbReference>
<dbReference type="EC" id="3.4.19.13" evidence="11"/>
<dbReference type="InterPro" id="IPR043137">
    <property type="entry name" value="GGT_ssub_C"/>
</dbReference>
<comment type="catalytic activity">
    <reaction evidence="2 11">
        <text>glutathione + H2O = L-cysteinylglycine + L-glutamate</text>
        <dbReference type="Rhea" id="RHEA:28807"/>
        <dbReference type="ChEBI" id="CHEBI:15377"/>
        <dbReference type="ChEBI" id="CHEBI:29985"/>
        <dbReference type="ChEBI" id="CHEBI:57925"/>
        <dbReference type="ChEBI" id="CHEBI:61694"/>
        <dbReference type="EC" id="3.4.19.13"/>
    </reaction>
</comment>
<organism evidence="13 14">
    <name type="scientific">SAR86 cluster bacterium</name>
    <dbReference type="NCBI Taxonomy" id="2030880"/>
    <lineage>
        <taxon>Bacteria</taxon>
        <taxon>Pseudomonadati</taxon>
        <taxon>Pseudomonadota</taxon>
        <taxon>Gammaproteobacteria</taxon>
        <taxon>SAR86 cluster</taxon>
    </lineage>
</organism>
<comment type="catalytic activity">
    <reaction evidence="8 11">
        <text>an N-terminal (5-L-glutamyl)-[peptide] + an alpha-amino acid = 5-L-glutamyl amino acid + an N-terminal L-alpha-aminoacyl-[peptide]</text>
        <dbReference type="Rhea" id="RHEA:23904"/>
        <dbReference type="Rhea" id="RHEA-COMP:9780"/>
        <dbReference type="Rhea" id="RHEA-COMP:9795"/>
        <dbReference type="ChEBI" id="CHEBI:77644"/>
        <dbReference type="ChEBI" id="CHEBI:78597"/>
        <dbReference type="ChEBI" id="CHEBI:78599"/>
        <dbReference type="ChEBI" id="CHEBI:78608"/>
        <dbReference type="EC" id="2.3.2.2"/>
    </reaction>
</comment>
<dbReference type="InterPro" id="IPR000101">
    <property type="entry name" value="GGT_peptidase"/>
</dbReference>
<dbReference type="GO" id="GO:0103068">
    <property type="term" value="F:leukotriene C4 gamma-glutamyl transferase activity"/>
    <property type="evidence" value="ECO:0007669"/>
    <property type="project" value="UniProtKB-EC"/>
</dbReference>
<keyword evidence="5 11" id="KW-0378">Hydrolase</keyword>
<feature type="binding site" evidence="10">
    <location>
        <position position="127"/>
    </location>
    <ligand>
        <name>L-glutamate</name>
        <dbReference type="ChEBI" id="CHEBI:29985"/>
    </ligand>
</feature>
<evidence type="ECO:0000256" key="10">
    <source>
        <dbReference type="PIRSR" id="PIRSR600101-2"/>
    </source>
</evidence>
<keyword evidence="11" id="KW-0317">Glutathione biosynthesis</keyword>
<evidence type="ECO:0000256" key="2">
    <source>
        <dbReference type="ARBA" id="ARBA00001089"/>
    </source>
</evidence>
<feature type="binding site" evidence="10">
    <location>
        <position position="445"/>
    </location>
    <ligand>
        <name>L-glutamate</name>
        <dbReference type="ChEBI" id="CHEBI:29985"/>
    </ligand>
</feature>
<dbReference type="Gene3D" id="1.10.246.130">
    <property type="match status" value="1"/>
</dbReference>
<dbReference type="Pfam" id="PF01019">
    <property type="entry name" value="G_glu_transpept"/>
    <property type="match status" value="1"/>
</dbReference>
<dbReference type="SUPFAM" id="SSF56235">
    <property type="entry name" value="N-terminal nucleophile aminohydrolases (Ntn hydrolases)"/>
    <property type="match status" value="1"/>
</dbReference>
<evidence type="ECO:0000256" key="7">
    <source>
        <dbReference type="ARBA" id="ARBA00023315"/>
    </source>
</evidence>
<feature type="binding site" evidence="10">
    <location>
        <begin position="474"/>
        <end position="475"/>
    </location>
    <ligand>
        <name>L-glutamate</name>
        <dbReference type="ChEBI" id="CHEBI:29985"/>
    </ligand>
</feature>
<dbReference type="UniPathway" id="UPA00204"/>
<evidence type="ECO:0000256" key="3">
    <source>
        <dbReference type="ARBA" id="ARBA00009381"/>
    </source>
</evidence>
<evidence type="ECO:0000256" key="8">
    <source>
        <dbReference type="ARBA" id="ARBA00047417"/>
    </source>
</evidence>
<feature type="transmembrane region" description="Helical" evidence="12">
    <location>
        <begin position="21"/>
        <end position="43"/>
    </location>
</feature>
<feature type="active site" description="Nucleophile" evidence="9">
    <location>
        <position position="403"/>
    </location>
</feature>
<dbReference type="GO" id="GO:0006751">
    <property type="term" value="P:glutathione catabolic process"/>
    <property type="evidence" value="ECO:0007669"/>
    <property type="project" value="UniProtKB-UniRule"/>
</dbReference>
<evidence type="ECO:0000256" key="6">
    <source>
        <dbReference type="ARBA" id="ARBA00023145"/>
    </source>
</evidence>
<dbReference type="InterPro" id="IPR051792">
    <property type="entry name" value="GGT_bact"/>
</dbReference>
<feature type="binding site" evidence="10">
    <location>
        <position position="496"/>
    </location>
    <ligand>
        <name>L-glutamate</name>
        <dbReference type="ChEBI" id="CHEBI:29985"/>
    </ligand>
</feature>
<keyword evidence="12" id="KW-1133">Transmembrane helix</keyword>
<dbReference type="Proteomes" id="UP000318710">
    <property type="component" value="Unassembled WGS sequence"/>
</dbReference>
<sequence length="594" mass="66359">MARQIINGPKILLMKVSNKKNISFVVALIASTYLYALEPIAYLNSLGYEPAQKEIASSKNGMITTQHFLATQVGEKILNRGGNAYDASIAVAFTLAVVLPRAGNIGGGGFMVIYDKDTEQPYTIDFREKAPELSTKDMYLNKDGSFNDKNLSTVGYLAIGVPGTVAGLWEVHQKFGSLPWNELIEDAIYYAENGFEITPFLADILLSYSESLSLFAETKKIFQLHYPNFKNKTLVQKDLANTLKIIASKGRKGFYEGEIAQKISSEIKKNNGLISKPDLKNYSPVWREPLISNYRDTEIITMGPPSSGGLHVIQMLNILENYDLKKIGHNSLEYINLLTEVMKFAYADRSKYLGDPDFYDVPIKKITSKKYANDINKNIQIGKLTPVNEINPGKYIDDESHETTHFSVVDKTGNVISMTYTLNSTFGSKVVIEGTGILMNNEMDDFSAAPGIPNQFNLLGAEANEITPFKRPLSSMTPTIVLKDKELFFTTGSPGGARIISAVLQSIVNIIDFDMNLEDTTAAKRIHHQWYPDILEYEFTLDNTIEKNLKKMGYKTESKLPLTCLQTIMFRDGMYYGYGDFRRVDALASGNIND</sequence>
<evidence type="ECO:0000256" key="12">
    <source>
        <dbReference type="SAM" id="Phobius"/>
    </source>
</evidence>
<comment type="caution">
    <text evidence="13">The sequence shown here is derived from an EMBL/GenBank/DDBJ whole genome shotgun (WGS) entry which is preliminary data.</text>
</comment>
<comment type="PTM">
    <text evidence="11">Cleaved by autocatalysis into a large and a small subunit.</text>
</comment>